<dbReference type="GO" id="GO:0004519">
    <property type="term" value="F:endonuclease activity"/>
    <property type="evidence" value="ECO:0007669"/>
    <property type="project" value="UniProtKB-KW"/>
</dbReference>
<dbReference type="PANTHER" id="PTHR42834:SF1">
    <property type="entry name" value="ENDONUCLEASE_EXONUCLEASE_PHOSPHATASE FAMILY PROTEIN (AFU_ORTHOLOGUE AFUA_3G09210)"/>
    <property type="match status" value="1"/>
</dbReference>
<evidence type="ECO:0000259" key="2">
    <source>
        <dbReference type="PROSITE" id="PS51841"/>
    </source>
</evidence>
<dbReference type="PRINTS" id="PR00313">
    <property type="entry name" value="CABNDNGRPT"/>
</dbReference>
<keyword evidence="3" id="KW-0378">Hydrolase</keyword>
<feature type="compositionally biased region" description="Polar residues" evidence="1">
    <location>
        <begin position="146"/>
        <end position="162"/>
    </location>
</feature>
<keyword evidence="3" id="KW-0255">Endonuclease</keyword>
<dbReference type="InterPro" id="IPR001322">
    <property type="entry name" value="Lamin_tail_dom"/>
</dbReference>
<feature type="region of interest" description="Disordered" evidence="1">
    <location>
        <begin position="146"/>
        <end position="178"/>
    </location>
</feature>
<dbReference type="RefSeq" id="WP_120009334.1">
    <property type="nucleotide sequence ID" value="NZ_JALBUU010000125.1"/>
</dbReference>
<dbReference type="Pfam" id="PF03372">
    <property type="entry name" value="Exo_endo_phos"/>
    <property type="match status" value="1"/>
</dbReference>
<dbReference type="Proteomes" id="UP001201985">
    <property type="component" value="Unassembled WGS sequence"/>
</dbReference>
<protein>
    <submittedName>
        <fullName evidence="3">Endonuclease/exonuclease/phosphatase family protein</fullName>
    </submittedName>
</protein>
<accession>A0ABS9WCB1</accession>
<evidence type="ECO:0000313" key="4">
    <source>
        <dbReference type="Proteomes" id="UP001201985"/>
    </source>
</evidence>
<comment type="caution">
    <text evidence="3">The sequence shown here is derived from an EMBL/GenBank/DDBJ whole genome shotgun (WGS) entry which is preliminary data.</text>
</comment>
<evidence type="ECO:0000313" key="3">
    <source>
        <dbReference type="EMBL" id="MCI0756390.1"/>
    </source>
</evidence>
<dbReference type="CDD" id="cd04486">
    <property type="entry name" value="YhcR_OBF_like"/>
    <property type="match status" value="1"/>
</dbReference>
<dbReference type="Gene3D" id="2.150.10.10">
    <property type="entry name" value="Serralysin-like metalloprotease, C-terminal"/>
    <property type="match status" value="1"/>
</dbReference>
<dbReference type="Gene3D" id="3.60.10.10">
    <property type="entry name" value="Endonuclease/exonuclease/phosphatase"/>
    <property type="match status" value="1"/>
</dbReference>
<dbReference type="PANTHER" id="PTHR42834">
    <property type="entry name" value="ENDONUCLEASE/EXONUCLEASE/PHOSPHATASE FAMILY PROTEIN (AFU_ORTHOLOGUE AFUA_3G09210)"/>
    <property type="match status" value="1"/>
</dbReference>
<dbReference type="EMBL" id="JALBUU010000125">
    <property type="protein sequence ID" value="MCI0756390.1"/>
    <property type="molecule type" value="Genomic_DNA"/>
</dbReference>
<feature type="compositionally biased region" description="Gly residues" evidence="1">
    <location>
        <begin position="784"/>
        <end position="794"/>
    </location>
</feature>
<name>A0ABS9WCB1_9PROT</name>
<dbReference type="Pfam" id="PF00353">
    <property type="entry name" value="HemolysinCabind"/>
    <property type="match status" value="3"/>
</dbReference>
<dbReference type="InterPro" id="IPR005135">
    <property type="entry name" value="Endo/exonuclease/phosphatase"/>
</dbReference>
<dbReference type="InterPro" id="IPR011049">
    <property type="entry name" value="Serralysin-like_metalloprot_C"/>
</dbReference>
<feature type="domain" description="LTD" evidence="2">
    <location>
        <begin position="1"/>
        <end position="180"/>
    </location>
</feature>
<keyword evidence="3" id="KW-0540">Nuclease</keyword>
<evidence type="ECO:0000256" key="1">
    <source>
        <dbReference type="SAM" id="MobiDB-lite"/>
    </source>
</evidence>
<organism evidence="3 4">
    <name type="scientific">Teichococcus vastitatis</name>
    <dbReference type="NCBI Taxonomy" id="2307076"/>
    <lineage>
        <taxon>Bacteria</taxon>
        <taxon>Pseudomonadati</taxon>
        <taxon>Pseudomonadota</taxon>
        <taxon>Alphaproteobacteria</taxon>
        <taxon>Acetobacterales</taxon>
        <taxon>Roseomonadaceae</taxon>
        <taxon>Roseomonas</taxon>
    </lineage>
</organism>
<keyword evidence="4" id="KW-1185">Reference proteome</keyword>
<dbReference type="PROSITE" id="PS00330">
    <property type="entry name" value="HEMOLYSIN_CALCIUM"/>
    <property type="match status" value="5"/>
</dbReference>
<gene>
    <name evidence="3" type="ORF">MON41_22385</name>
</gene>
<feature type="region of interest" description="Disordered" evidence="1">
    <location>
        <begin position="784"/>
        <end position="807"/>
    </location>
</feature>
<proteinExistence type="predicted"/>
<dbReference type="InterPro" id="IPR001343">
    <property type="entry name" value="Hemolysn_Ca-bd"/>
</dbReference>
<sequence length="1045" mass="107144">MAWINELHYDNDGVDSGEFVEIAGAAGTDLTGWSLVLYNGSNGQSYNSRTLSGTIADQQGGFGTLVVNYPANGIQNGDADAVALVNAAGQVVQFLSYEGSITATNGPAAGLTSTDIGVQETGAVPTGESLQLAGIGDEYAEFTWSASAGNTPGSPNIRQTLSSSGDSGGEEPDEPEAPTTTEIYTIQGNEQRSGLEDQVVTTRGIVTAVDTNGGRGFYIQSAIGDGDDATSDAVFVFTNAAPTVQVGQLVEVTGTVDEYLPSGAARGSLPTTQIAATTSGAYNVVDGDPDASIAPTLIGGTDGRLPPTEDLAAGAAFFESLEGMLVTLKAPTAVSPTSGFGEIYTAVAGPDGQPFGTGFSARGTLNIDGGASDFGDTNTAGGDFNPERFQIDPDTGVLPGFEAPAVDVGARLGDVTGVVNYDFGQYQVVPTQAVTVTAESTLERETTQLTGASASMTVATYNAENLDPGDGAARFSIIAAEILNNLGAPDIVALQEVQDNDGPGNTDVTSAAETLGLLVAALNEAAPEGVEYAFADNPFVNDDAVGGEPGGNIRNAFLYRTDRVDLVEGSLRTVAADGSAITEPGSYDEQAANPDNPFYESRVPLAADFTFRGDTVTVLSNHFTSKGGSGALLNEEQPPFNGGEVQRAAQAQAVNNFVDGLLASDGGARIVVAGDLNDFEFEEPLDVLEGLARIEGYDVPADDPIAATATLIPGGERVLFDQVETLPDDERYGYVFDGNSQALDHILVSASLRAVTEYDIVHINAEFADQTSDHDPSVVRLSIGGGSGNPGGTPGATTGNDNLRGTERNDRLDALAGNDSLNGLGGNDKLFGGPGNDILRGAAGNDLLDGGEGSDTADYVLATRSVVIDLAAKRASQDGQGGHDRLEGIENIVGGAGNDTIRGDAGANRLVGGAGNDAINGMGGKDAINGGDGRDTLRGGLGQDSLVGGGGNDTFSIFAADLADGTVDTIQDFEGAGLRYAATGTDIIRFEGFNDDAHLRVASVSPDNHLYLYNIVDDSGTVGRFYLVSDTAVPLNEGASDYIFA</sequence>
<dbReference type="CDD" id="cd10283">
    <property type="entry name" value="MnuA_DNase1-like"/>
    <property type="match status" value="1"/>
</dbReference>
<dbReference type="SUPFAM" id="SSF56219">
    <property type="entry name" value="DNase I-like"/>
    <property type="match status" value="1"/>
</dbReference>
<dbReference type="InterPro" id="IPR036691">
    <property type="entry name" value="Endo/exonu/phosph_ase_sf"/>
</dbReference>
<dbReference type="SUPFAM" id="SSF51120">
    <property type="entry name" value="beta-Roll"/>
    <property type="match status" value="2"/>
</dbReference>
<dbReference type="PROSITE" id="PS51841">
    <property type="entry name" value="LTD"/>
    <property type="match status" value="1"/>
</dbReference>
<reference evidence="3 4" key="1">
    <citation type="submission" date="2022-03" db="EMBL/GenBank/DDBJ databases">
        <title>Complete genome analysis of Roseomonas KG 17.1 : a prolific producer of plant growth promoters.</title>
        <authorList>
            <person name="Saadouli I."/>
            <person name="Najjari A."/>
            <person name="Mosbah A."/>
            <person name="Ouzari H.I."/>
        </authorList>
    </citation>
    <scope>NUCLEOTIDE SEQUENCE [LARGE SCALE GENOMIC DNA]</scope>
    <source>
        <strain evidence="3 4">KG17-1</strain>
    </source>
</reference>
<dbReference type="InterPro" id="IPR018511">
    <property type="entry name" value="Hemolysin-typ_Ca-bd_CS"/>
</dbReference>